<gene>
    <name evidence="3" type="ORF">L0668_00395</name>
</gene>
<keyword evidence="2 3" id="KW-0378">Hydrolase</keyword>
<reference evidence="3 4" key="1">
    <citation type="submission" date="2022-01" db="EMBL/GenBank/DDBJ databases">
        <title>Paraglaciecola sp. G1-23.</title>
        <authorList>
            <person name="Jin M.S."/>
            <person name="Han D.M."/>
            <person name="Kim H.M."/>
            <person name="Jeon C.O."/>
        </authorList>
    </citation>
    <scope>NUCLEOTIDE SEQUENCE [LARGE SCALE GENOMIC DNA]</scope>
    <source>
        <strain evidence="3 4">G1-23</strain>
    </source>
</reference>
<dbReference type="Gene3D" id="3.20.20.140">
    <property type="entry name" value="Metal-dependent hydrolases"/>
    <property type="match status" value="1"/>
</dbReference>
<dbReference type="Proteomes" id="UP001521137">
    <property type="component" value="Unassembled WGS sequence"/>
</dbReference>
<dbReference type="InterPro" id="IPR032466">
    <property type="entry name" value="Metal_Hydrolase"/>
</dbReference>
<evidence type="ECO:0000313" key="4">
    <source>
        <dbReference type="Proteomes" id="UP001521137"/>
    </source>
</evidence>
<dbReference type="PROSITE" id="PS01137">
    <property type="entry name" value="TATD_1"/>
    <property type="match status" value="1"/>
</dbReference>
<evidence type="ECO:0000313" key="3">
    <source>
        <dbReference type="EMBL" id="MCF2946554.1"/>
    </source>
</evidence>
<protein>
    <submittedName>
        <fullName evidence="3">TatD family hydrolase</fullName>
    </submittedName>
</protein>
<dbReference type="PANTHER" id="PTHR46124:SF3">
    <property type="entry name" value="HYDROLASE"/>
    <property type="match status" value="1"/>
</dbReference>
<dbReference type="Pfam" id="PF01026">
    <property type="entry name" value="TatD_DNase"/>
    <property type="match status" value="1"/>
</dbReference>
<dbReference type="CDD" id="cd01310">
    <property type="entry name" value="TatD_DNAse"/>
    <property type="match status" value="1"/>
</dbReference>
<dbReference type="PIRSF" id="PIRSF005902">
    <property type="entry name" value="DNase_TatD"/>
    <property type="match status" value="1"/>
</dbReference>
<dbReference type="PANTHER" id="PTHR46124">
    <property type="entry name" value="D-AMINOACYL-TRNA DEACYLASE"/>
    <property type="match status" value="1"/>
</dbReference>
<dbReference type="PROSITE" id="PS01091">
    <property type="entry name" value="TATD_3"/>
    <property type="match status" value="1"/>
</dbReference>
<keyword evidence="4" id="KW-1185">Reference proteome</keyword>
<evidence type="ECO:0000256" key="2">
    <source>
        <dbReference type="ARBA" id="ARBA00022801"/>
    </source>
</evidence>
<evidence type="ECO:0000256" key="1">
    <source>
        <dbReference type="ARBA" id="ARBA00009275"/>
    </source>
</evidence>
<organism evidence="3 4">
    <name type="scientific">Paraglaciecola algarum</name>
    <dbReference type="NCBI Taxonomy" id="3050085"/>
    <lineage>
        <taxon>Bacteria</taxon>
        <taxon>Pseudomonadati</taxon>
        <taxon>Pseudomonadota</taxon>
        <taxon>Gammaproteobacteria</taxon>
        <taxon>Alteromonadales</taxon>
        <taxon>Alteromonadaceae</taxon>
        <taxon>Paraglaciecola</taxon>
    </lineage>
</organism>
<dbReference type="GO" id="GO:0016787">
    <property type="term" value="F:hydrolase activity"/>
    <property type="evidence" value="ECO:0007669"/>
    <property type="project" value="UniProtKB-KW"/>
</dbReference>
<dbReference type="InterPro" id="IPR001130">
    <property type="entry name" value="TatD-like"/>
</dbReference>
<dbReference type="RefSeq" id="WP_235310084.1">
    <property type="nucleotide sequence ID" value="NZ_JAKGAS010000001.1"/>
</dbReference>
<accession>A0ABS9D402</accession>
<proteinExistence type="inferred from homology"/>
<dbReference type="SUPFAM" id="SSF51556">
    <property type="entry name" value="Metallo-dependent hydrolases"/>
    <property type="match status" value="1"/>
</dbReference>
<name>A0ABS9D402_9ALTE</name>
<comment type="caution">
    <text evidence="3">The sequence shown here is derived from an EMBL/GenBank/DDBJ whole genome shotgun (WGS) entry which is preliminary data.</text>
</comment>
<dbReference type="EMBL" id="JAKGAS010000001">
    <property type="protein sequence ID" value="MCF2946554.1"/>
    <property type="molecule type" value="Genomic_DNA"/>
</dbReference>
<sequence>MQTSPAFIDSHCHLDFSCFDTDRQEILKSCTKLGIGTIVLPGTQAAHWQNQIDLVESFSQQNFSQQKLPQLKFALGLHPYFLSGYQDKHLIRLKSLLQQHQDKVVALGEIGLDAAIELDWQTQLNIFIKQLNLAKELSLPIILHHRKTHNELIQTIKNHDFKCGGIVHAFSGSFQQALTYIELGFKLGVGGGITYHRAHKTRQTISQLPISSLVLETDAPDMPLSGKQGSRNTPQNLVEIFNCLVKLRTESPEEIKQAIYKNTVTSLKNMD</sequence>
<comment type="similarity">
    <text evidence="1">Belongs to the metallo-dependent hydrolases superfamily. TatD-type hydrolase family.</text>
</comment>
<dbReference type="InterPro" id="IPR018228">
    <property type="entry name" value="DNase_TatD-rel_CS"/>
</dbReference>